<reference evidence="2" key="1">
    <citation type="submission" date="2023-03" db="EMBL/GenBank/DDBJ databases">
        <title>Massive genome expansion in bonnet fungi (Mycena s.s.) driven by repeated elements and novel gene families across ecological guilds.</title>
        <authorList>
            <consortium name="Lawrence Berkeley National Laboratory"/>
            <person name="Harder C.B."/>
            <person name="Miyauchi S."/>
            <person name="Viragh M."/>
            <person name="Kuo A."/>
            <person name="Thoen E."/>
            <person name="Andreopoulos B."/>
            <person name="Lu D."/>
            <person name="Skrede I."/>
            <person name="Drula E."/>
            <person name="Henrissat B."/>
            <person name="Morin E."/>
            <person name="Kohler A."/>
            <person name="Barry K."/>
            <person name="LaButti K."/>
            <person name="Morin E."/>
            <person name="Salamov A."/>
            <person name="Lipzen A."/>
            <person name="Mereny Z."/>
            <person name="Hegedus B."/>
            <person name="Baldrian P."/>
            <person name="Stursova M."/>
            <person name="Weitz H."/>
            <person name="Taylor A."/>
            <person name="Grigoriev I.V."/>
            <person name="Nagy L.G."/>
            <person name="Martin F."/>
            <person name="Kauserud H."/>
        </authorList>
    </citation>
    <scope>NUCLEOTIDE SEQUENCE</scope>
    <source>
        <strain evidence="2">CBHHK067</strain>
    </source>
</reference>
<proteinExistence type="predicted"/>
<name>A0AAD7DK12_MYCRO</name>
<evidence type="ECO:0000313" key="2">
    <source>
        <dbReference type="EMBL" id="KAJ7693048.1"/>
    </source>
</evidence>
<comment type="caution">
    <text evidence="2">The sequence shown here is derived from an EMBL/GenBank/DDBJ whole genome shotgun (WGS) entry which is preliminary data.</text>
</comment>
<protein>
    <submittedName>
        <fullName evidence="2">Uncharacterized protein</fullName>
    </submittedName>
</protein>
<feature type="compositionally biased region" description="Polar residues" evidence="1">
    <location>
        <begin position="287"/>
        <end position="303"/>
    </location>
</feature>
<dbReference type="Proteomes" id="UP001221757">
    <property type="component" value="Unassembled WGS sequence"/>
</dbReference>
<dbReference type="AlphaFoldDB" id="A0AAD7DK12"/>
<gene>
    <name evidence="2" type="ORF">B0H17DRAFT_1132751</name>
</gene>
<evidence type="ECO:0000313" key="3">
    <source>
        <dbReference type="Proteomes" id="UP001221757"/>
    </source>
</evidence>
<evidence type="ECO:0000256" key="1">
    <source>
        <dbReference type="SAM" id="MobiDB-lite"/>
    </source>
</evidence>
<sequence>MTLPASWSSHNPFRLPVIDPWSPCPAAPPRTLRPLPQQPPITPPSPLGPFNAAYDVPDALPRVVYPPIYPPHPHHHEHAQHCYIQAPDIHSSVSGHVASIGPVLRVYPVSLAGWADDDKLALERENWLPFKVKVRNTLGMSPGAWRFIEDAPEDPNICPSFQMFPAHHRAWVDTDRVMSFLNEVLIVTERTYIENCKSAKETWQTLRLRHEFRGPTGQIAALKKFSSIVYSSDPSTYAATTTLLNQTSDKIWQCGPPDPEQFLLAGIINVLIPNNPALSDALLGQKASRSPRQRSVSLQSRPLTSPRVVPAARKCMQPHHLAAPTSSVPILRAVRSPLLTPFRTARARGGGWRAR</sequence>
<organism evidence="2 3">
    <name type="scientific">Mycena rosella</name>
    <name type="common">Pink bonnet</name>
    <name type="synonym">Agaricus rosellus</name>
    <dbReference type="NCBI Taxonomy" id="1033263"/>
    <lineage>
        <taxon>Eukaryota</taxon>
        <taxon>Fungi</taxon>
        <taxon>Dikarya</taxon>
        <taxon>Basidiomycota</taxon>
        <taxon>Agaricomycotina</taxon>
        <taxon>Agaricomycetes</taxon>
        <taxon>Agaricomycetidae</taxon>
        <taxon>Agaricales</taxon>
        <taxon>Marasmiineae</taxon>
        <taxon>Mycenaceae</taxon>
        <taxon>Mycena</taxon>
    </lineage>
</organism>
<accession>A0AAD7DK12</accession>
<feature type="region of interest" description="Disordered" evidence="1">
    <location>
        <begin position="286"/>
        <end position="305"/>
    </location>
</feature>
<keyword evidence="3" id="KW-1185">Reference proteome</keyword>
<dbReference type="EMBL" id="JARKIE010000048">
    <property type="protein sequence ID" value="KAJ7693048.1"/>
    <property type="molecule type" value="Genomic_DNA"/>
</dbReference>